<dbReference type="RefSeq" id="WP_387723120.1">
    <property type="nucleotide sequence ID" value="NZ_JBIAPI010000009.1"/>
</dbReference>
<dbReference type="InterPro" id="IPR050816">
    <property type="entry name" value="Flavin-dep_Halogenase_NPB"/>
</dbReference>
<dbReference type="SUPFAM" id="SSF51905">
    <property type="entry name" value="FAD/NAD(P)-binding domain"/>
    <property type="match status" value="1"/>
</dbReference>
<dbReference type="PANTHER" id="PTHR43747">
    <property type="entry name" value="FAD-BINDING PROTEIN"/>
    <property type="match status" value="1"/>
</dbReference>
<dbReference type="InterPro" id="IPR036188">
    <property type="entry name" value="FAD/NAD-bd_sf"/>
</dbReference>
<comment type="caution">
    <text evidence="2">The sequence shown here is derived from an EMBL/GenBank/DDBJ whole genome shotgun (WGS) entry which is preliminary data.</text>
</comment>
<protein>
    <submittedName>
        <fullName evidence="2">NAD(P)/FAD-dependent oxidoreductase</fullName>
        <ecNumber evidence="2">1.-.-.-</ecNumber>
    </submittedName>
</protein>
<dbReference type="PANTHER" id="PTHR43747:SF1">
    <property type="entry name" value="SLR1998 PROTEIN"/>
    <property type="match status" value="1"/>
</dbReference>
<comment type="similarity">
    <text evidence="1">Belongs to the flavin-dependent halogenase family. Bacterial tryptophan halogenase subfamily.</text>
</comment>
<evidence type="ECO:0000256" key="1">
    <source>
        <dbReference type="ARBA" id="ARBA00038396"/>
    </source>
</evidence>
<dbReference type="Pfam" id="PF04820">
    <property type="entry name" value="Trp_halogenase"/>
    <property type="match status" value="1"/>
</dbReference>
<dbReference type="Proteomes" id="UP001601948">
    <property type="component" value="Unassembled WGS sequence"/>
</dbReference>
<dbReference type="EMBL" id="JBIAPI010000009">
    <property type="protein sequence ID" value="MFF3227236.1"/>
    <property type="molecule type" value="Genomic_DNA"/>
</dbReference>
<organism evidence="2 3">
    <name type="scientific">Nocardia suismassiliense</name>
    <dbReference type="NCBI Taxonomy" id="2077092"/>
    <lineage>
        <taxon>Bacteria</taxon>
        <taxon>Bacillati</taxon>
        <taxon>Actinomycetota</taxon>
        <taxon>Actinomycetes</taxon>
        <taxon>Mycobacteriales</taxon>
        <taxon>Nocardiaceae</taxon>
        <taxon>Nocardia</taxon>
    </lineage>
</organism>
<dbReference type="GO" id="GO:0016491">
    <property type="term" value="F:oxidoreductase activity"/>
    <property type="evidence" value="ECO:0007669"/>
    <property type="project" value="UniProtKB-KW"/>
</dbReference>
<accession>A0ABW6R160</accession>
<gene>
    <name evidence="2" type="ORF">ACFYV7_30875</name>
</gene>
<dbReference type="Gene3D" id="3.30.9.100">
    <property type="match status" value="1"/>
</dbReference>
<dbReference type="Gene3D" id="3.50.50.60">
    <property type="entry name" value="FAD/NAD(P)-binding domain"/>
    <property type="match status" value="1"/>
</dbReference>
<sequence length="596" mass="65975">MATPHSAMSAEYDVVIMGGGPGGATLAALLCRDTDLRVAIFEREEFPRDHIGESMAHPLIPVLEQSGALPKVLASDCYVQKFGGIFHWCAEKPFVLFFEHADWQADGVHRWAMHVNRAEFDTILLDHAESCGAHVFQGAKVTQFRSGAAPSVIIDNDVEICCRFFVDASGRENQVYAPGSRRERQWLSAYRNVAIWSHFRKCLPAQTLPGEWNHFREPDLSPICCVAFEHGWVWYIPTPQVTDGRRERVWSIGIVTNPEALREVDLRDPEVFMATLAKVPLIGDLIHDAEPIRSNLLSATNYSRISDHFASYDERWLTIGDASYFVDPLFSSGVAFAAAQARAAALVLRTSLDTDTDEQTTRDIWRDYDVEWHGMAKTFALGIDQWYHEIARNHPGSSYWTPRGNGTDPGNVSADTFQALLNTALVPDLLHVMTAGSQDPGDLATAGPYRRAVSAADAVLLEPDNTLALAPHTRIRSGSAVDIPGFKGMSPPFEIPQEARAGLARYWTDPIANANATPAPLAEVVPCQRFYSATDPDVEVRCLERDAGEHLWQILSAGPVRWSELAPKLTLWQGRTVKRLIRAGLVTADPGREGGR</sequence>
<evidence type="ECO:0000313" key="2">
    <source>
        <dbReference type="EMBL" id="MFF3227236.1"/>
    </source>
</evidence>
<dbReference type="InterPro" id="IPR006905">
    <property type="entry name" value="Flavin_halogenase"/>
</dbReference>
<keyword evidence="2" id="KW-0560">Oxidoreductase</keyword>
<name>A0ABW6R160_9NOCA</name>
<proteinExistence type="inferred from homology"/>
<reference evidence="2 3" key="1">
    <citation type="submission" date="2024-10" db="EMBL/GenBank/DDBJ databases">
        <title>The Natural Products Discovery Center: Release of the First 8490 Sequenced Strains for Exploring Actinobacteria Biosynthetic Diversity.</title>
        <authorList>
            <person name="Kalkreuter E."/>
            <person name="Kautsar S.A."/>
            <person name="Yang D."/>
            <person name="Bader C.D."/>
            <person name="Teijaro C.N."/>
            <person name="Fluegel L."/>
            <person name="Davis C.M."/>
            <person name="Simpson J.R."/>
            <person name="Lauterbach L."/>
            <person name="Steele A.D."/>
            <person name="Gui C."/>
            <person name="Meng S."/>
            <person name="Li G."/>
            <person name="Viehrig K."/>
            <person name="Ye F."/>
            <person name="Su P."/>
            <person name="Kiefer A.F."/>
            <person name="Nichols A."/>
            <person name="Cepeda A.J."/>
            <person name="Yan W."/>
            <person name="Fan B."/>
            <person name="Jiang Y."/>
            <person name="Adhikari A."/>
            <person name="Zheng C.-J."/>
            <person name="Schuster L."/>
            <person name="Cowan T.M."/>
            <person name="Smanski M.J."/>
            <person name="Chevrette M.G."/>
            <person name="De Carvalho L.P.S."/>
            <person name="Shen B."/>
        </authorList>
    </citation>
    <scope>NUCLEOTIDE SEQUENCE [LARGE SCALE GENOMIC DNA]</scope>
    <source>
        <strain evidence="2 3">NPDC003040</strain>
    </source>
</reference>
<keyword evidence="3" id="KW-1185">Reference proteome</keyword>
<dbReference type="EC" id="1.-.-.-" evidence="2"/>
<evidence type="ECO:0000313" key="3">
    <source>
        <dbReference type="Proteomes" id="UP001601948"/>
    </source>
</evidence>